<feature type="compositionally biased region" description="Gly residues" evidence="1">
    <location>
        <begin position="124"/>
        <end position="134"/>
    </location>
</feature>
<evidence type="ECO:0000256" key="1">
    <source>
        <dbReference type="SAM" id="MobiDB-lite"/>
    </source>
</evidence>
<name>A0ABP9I548_9ACTN</name>
<evidence type="ECO:0008006" key="4">
    <source>
        <dbReference type="Google" id="ProtNLM"/>
    </source>
</evidence>
<proteinExistence type="predicted"/>
<evidence type="ECO:0000313" key="3">
    <source>
        <dbReference type="Proteomes" id="UP001500610"/>
    </source>
</evidence>
<dbReference type="EMBL" id="BAABIV010000011">
    <property type="protein sequence ID" value="GAA4987011.1"/>
    <property type="molecule type" value="Genomic_DNA"/>
</dbReference>
<sequence>MRLFGAERPSGYSLELPVTWVTAENTASTEKATRPTRATGTARAAGTTPTTGTARATGTAPTTGTANAADTADTADTAAVPRADVVPRGGVPHRRVRPSVRAAALGLGLAGALLLTACTDDGGSDGGSGEGSAGGDKSSAAPSASASTEPGGTGGGSPSAGAAGELEGSWLATTDGQAVALMVTGDKAALFATGGTVCSGTTQETSGTRTIRLKCTGGSDERSTGKVGSVDAESLTVAWEGELGEETYTRSEGGSLPPGLPTAGIGS</sequence>
<feature type="region of interest" description="Disordered" evidence="1">
    <location>
        <begin position="245"/>
        <end position="267"/>
    </location>
</feature>
<accession>A0ABP9I548</accession>
<comment type="caution">
    <text evidence="2">The sequence shown here is derived from an EMBL/GenBank/DDBJ whole genome shotgun (WGS) entry which is preliminary data.</text>
</comment>
<reference evidence="3" key="1">
    <citation type="journal article" date="2019" name="Int. J. Syst. Evol. Microbiol.">
        <title>The Global Catalogue of Microorganisms (GCM) 10K type strain sequencing project: providing services to taxonomists for standard genome sequencing and annotation.</title>
        <authorList>
            <consortium name="The Broad Institute Genomics Platform"/>
            <consortium name="The Broad Institute Genome Sequencing Center for Infectious Disease"/>
            <person name="Wu L."/>
            <person name="Ma J."/>
        </authorList>
    </citation>
    <scope>NUCLEOTIDE SEQUENCE [LARGE SCALE GENOMIC DNA]</scope>
    <source>
        <strain evidence="3">JCM 17657</strain>
    </source>
</reference>
<feature type="region of interest" description="Disordered" evidence="1">
    <location>
        <begin position="25"/>
        <end position="68"/>
    </location>
</feature>
<gene>
    <name evidence="2" type="ORF">GCM10023257_28600</name>
</gene>
<feature type="compositionally biased region" description="Low complexity" evidence="1">
    <location>
        <begin position="135"/>
        <end position="150"/>
    </location>
</feature>
<feature type="region of interest" description="Disordered" evidence="1">
    <location>
        <begin position="123"/>
        <end position="164"/>
    </location>
</feature>
<dbReference type="Proteomes" id="UP001500610">
    <property type="component" value="Unassembled WGS sequence"/>
</dbReference>
<keyword evidence="3" id="KW-1185">Reference proteome</keyword>
<organism evidence="2 3">
    <name type="scientific">Streptomyces hyderabadensis</name>
    <dbReference type="NCBI Taxonomy" id="598549"/>
    <lineage>
        <taxon>Bacteria</taxon>
        <taxon>Bacillati</taxon>
        <taxon>Actinomycetota</taxon>
        <taxon>Actinomycetes</taxon>
        <taxon>Kitasatosporales</taxon>
        <taxon>Streptomycetaceae</taxon>
        <taxon>Streptomyces</taxon>
    </lineage>
</organism>
<feature type="compositionally biased region" description="Low complexity" evidence="1">
    <location>
        <begin position="35"/>
        <end position="68"/>
    </location>
</feature>
<evidence type="ECO:0000313" key="2">
    <source>
        <dbReference type="EMBL" id="GAA4987011.1"/>
    </source>
</evidence>
<protein>
    <recommendedName>
        <fullName evidence="4">Serine/threonine protein kinase</fullName>
    </recommendedName>
</protein>